<dbReference type="EMBL" id="UYWY01009858">
    <property type="protein sequence ID" value="VDM33166.1"/>
    <property type="molecule type" value="Genomic_DNA"/>
</dbReference>
<evidence type="ECO:0000313" key="3">
    <source>
        <dbReference type="Proteomes" id="UP000050794"/>
    </source>
</evidence>
<protein>
    <submittedName>
        <fullName evidence="4">SCP domain-containing protein</fullName>
    </submittedName>
</protein>
<reference evidence="4" key="1">
    <citation type="submission" date="2016-06" db="UniProtKB">
        <authorList>
            <consortium name="WormBaseParasite"/>
        </authorList>
    </citation>
    <scope>IDENTIFICATION</scope>
</reference>
<accession>A0A183U8V5</accession>
<dbReference type="SUPFAM" id="SSF55797">
    <property type="entry name" value="PR-1-like"/>
    <property type="match status" value="1"/>
</dbReference>
<dbReference type="CDD" id="cd05380">
    <property type="entry name" value="CAP_euk"/>
    <property type="match status" value="1"/>
</dbReference>
<dbReference type="WBParaSite" id="TCNE_0000492501-mRNA-1">
    <property type="protein sequence ID" value="TCNE_0000492501-mRNA-1"/>
    <property type="gene ID" value="TCNE_0000492501"/>
</dbReference>
<dbReference type="InterPro" id="IPR014044">
    <property type="entry name" value="CAP_dom"/>
</dbReference>
<proteinExistence type="predicted"/>
<organism evidence="3 4">
    <name type="scientific">Toxocara canis</name>
    <name type="common">Canine roundworm</name>
    <dbReference type="NCBI Taxonomy" id="6265"/>
    <lineage>
        <taxon>Eukaryota</taxon>
        <taxon>Metazoa</taxon>
        <taxon>Ecdysozoa</taxon>
        <taxon>Nematoda</taxon>
        <taxon>Chromadorea</taxon>
        <taxon>Rhabditida</taxon>
        <taxon>Spirurina</taxon>
        <taxon>Ascaridomorpha</taxon>
        <taxon>Ascaridoidea</taxon>
        <taxon>Toxocaridae</taxon>
        <taxon>Toxocara</taxon>
    </lineage>
</organism>
<dbReference type="AlphaFoldDB" id="A0A183U8V5"/>
<reference evidence="2 3" key="2">
    <citation type="submission" date="2018-11" db="EMBL/GenBank/DDBJ databases">
        <authorList>
            <consortium name="Pathogen Informatics"/>
        </authorList>
    </citation>
    <scope>NUCLEOTIDE SEQUENCE [LARGE SCALE GENOMIC DNA]</scope>
</reference>
<evidence type="ECO:0000313" key="4">
    <source>
        <dbReference type="WBParaSite" id="TCNE_0000492501-mRNA-1"/>
    </source>
</evidence>
<evidence type="ECO:0000259" key="1">
    <source>
        <dbReference type="SMART" id="SM00198"/>
    </source>
</evidence>
<keyword evidence="3" id="KW-1185">Reference proteome</keyword>
<gene>
    <name evidence="2" type="ORF">TCNE_LOCUS4925</name>
</gene>
<dbReference type="InterPro" id="IPR035940">
    <property type="entry name" value="CAP_sf"/>
</dbReference>
<sequence>MDFCHPFLVLTTDEPFVRFVSVCSFYLLHAAVFPSHSIHHRGLVINNSEVMRVIGESEMSMNIIVDEEAGPYMLNDPELFEEANGISATHSWWSELNSYNASKNPENRLNNAVFPAQAWGDTRRIGCGAANCTTNGMNSVFVVCQYLPM</sequence>
<name>A0A183U8V5_TOXCA</name>
<feature type="domain" description="SCP" evidence="1">
    <location>
        <begin position="37"/>
        <end position="148"/>
    </location>
</feature>
<dbReference type="Gene3D" id="3.40.33.10">
    <property type="entry name" value="CAP"/>
    <property type="match status" value="1"/>
</dbReference>
<dbReference type="Pfam" id="PF00188">
    <property type="entry name" value="CAP"/>
    <property type="match status" value="1"/>
</dbReference>
<dbReference type="Proteomes" id="UP000050794">
    <property type="component" value="Unassembled WGS sequence"/>
</dbReference>
<evidence type="ECO:0000313" key="2">
    <source>
        <dbReference type="EMBL" id="VDM33166.1"/>
    </source>
</evidence>
<dbReference type="SMART" id="SM00198">
    <property type="entry name" value="SCP"/>
    <property type="match status" value="1"/>
</dbReference>